<dbReference type="EMBL" id="PDJE01000001">
    <property type="protein sequence ID" value="PFG30408.1"/>
    <property type="molecule type" value="Genomic_DNA"/>
</dbReference>
<dbReference type="PANTHER" id="PTHR14359:SF6">
    <property type="entry name" value="PHOSPHOPANTOTHENOYLCYSTEINE DECARBOXYLASE"/>
    <property type="match status" value="1"/>
</dbReference>
<dbReference type="Gene3D" id="3.40.50.10300">
    <property type="entry name" value="CoaB-like"/>
    <property type="match status" value="1"/>
</dbReference>
<keyword evidence="3" id="KW-0479">Metal-binding</keyword>
<dbReference type="Pfam" id="PF04127">
    <property type="entry name" value="DFP"/>
    <property type="match status" value="1"/>
</dbReference>
<proteinExistence type="inferred from homology"/>
<dbReference type="InterPro" id="IPR003382">
    <property type="entry name" value="Flavoprotein"/>
</dbReference>
<dbReference type="GO" id="GO:0071513">
    <property type="term" value="C:phosphopantothenoylcysteine decarboxylase complex"/>
    <property type="evidence" value="ECO:0007669"/>
    <property type="project" value="TreeGrafter"/>
</dbReference>
<protein>
    <recommendedName>
        <fullName evidence="3">Coenzyme A biosynthesis bifunctional protein CoaBC</fullName>
    </recommendedName>
    <alternativeName>
        <fullName evidence="3">DNA/pantothenate metabolism flavoprotein</fullName>
    </alternativeName>
    <alternativeName>
        <fullName evidence="3">Phosphopantothenoylcysteine synthetase/decarboxylase</fullName>
        <shortName evidence="3">PPCS-PPCDC</shortName>
    </alternativeName>
    <domain>
        <recommendedName>
            <fullName evidence="3">Phosphopantothenoylcysteine decarboxylase</fullName>
            <shortName evidence="3">PPC decarboxylase</shortName>
            <shortName evidence="3">PPC-DC</shortName>
            <ecNumber evidence="3">4.1.1.36</ecNumber>
        </recommendedName>
        <alternativeName>
            <fullName evidence="3">CoaC</fullName>
        </alternativeName>
    </domain>
    <domain>
        <recommendedName>
            <fullName evidence="3">Phosphopantothenate--cysteine ligase</fullName>
            <ecNumber evidence="3">6.3.2.5</ecNumber>
        </recommendedName>
        <alternativeName>
            <fullName evidence="3">CoaB</fullName>
        </alternativeName>
        <alternativeName>
            <fullName evidence="3">Phosphopantothenoylcysteine synthetase</fullName>
            <shortName evidence="3">PPC synthetase</shortName>
            <shortName evidence="3">PPC-S</shortName>
        </alternativeName>
    </domain>
</protein>
<dbReference type="EC" id="4.1.1.36" evidence="3"/>
<dbReference type="GO" id="GO:0046872">
    <property type="term" value="F:metal ion binding"/>
    <property type="evidence" value="ECO:0007669"/>
    <property type="project" value="UniProtKB-KW"/>
</dbReference>
<dbReference type="InterPro" id="IPR036551">
    <property type="entry name" value="Flavin_trans-like"/>
</dbReference>
<feature type="domain" description="DNA/pantothenate metabolism flavoprotein C-terminal" evidence="6">
    <location>
        <begin position="178"/>
        <end position="390"/>
    </location>
</feature>
<comment type="cofactor">
    <cofactor evidence="3">
        <name>FMN</name>
        <dbReference type="ChEBI" id="CHEBI:58210"/>
    </cofactor>
    <text evidence="3">Binds 1 FMN per subunit.</text>
</comment>
<dbReference type="Gene3D" id="3.40.50.1950">
    <property type="entry name" value="Flavin prenyltransferase-like"/>
    <property type="match status" value="1"/>
</dbReference>
<dbReference type="HAMAP" id="MF_02225">
    <property type="entry name" value="CoaBC"/>
    <property type="match status" value="1"/>
</dbReference>
<comment type="similarity">
    <text evidence="3 4">In the C-terminal section; belongs to the PPC synthetase family.</text>
</comment>
<comment type="function">
    <text evidence="3">Catalyzes two sequential steps in the biosynthesis of coenzyme A. In the first step cysteine is conjugated to 4'-phosphopantothenate to form 4-phosphopantothenoylcysteine. In the second step the latter compound is decarboxylated to form 4'-phosphopantotheine.</text>
</comment>
<evidence type="ECO:0000313" key="8">
    <source>
        <dbReference type="Proteomes" id="UP000221369"/>
    </source>
</evidence>
<gene>
    <name evidence="3" type="primary">coaBC</name>
    <name evidence="7" type="ORF">ATJ78_1337</name>
</gene>
<dbReference type="InterPro" id="IPR007085">
    <property type="entry name" value="DNA/pantothenate-metab_flavo_C"/>
</dbReference>
<dbReference type="SUPFAM" id="SSF52507">
    <property type="entry name" value="Homo-oligomeric flavin-containing Cys decarboxylases, HFCD"/>
    <property type="match status" value="1"/>
</dbReference>
<feature type="region of interest" description="Phosphopantothenoylcysteine decarboxylase" evidence="3">
    <location>
        <begin position="1"/>
        <end position="182"/>
    </location>
</feature>
<keyword evidence="8" id="KW-1185">Reference proteome</keyword>
<dbReference type="NCBIfam" id="TIGR00521">
    <property type="entry name" value="coaBC_dfp"/>
    <property type="match status" value="1"/>
</dbReference>
<dbReference type="AlphaFoldDB" id="A0A2A9DUP9"/>
<evidence type="ECO:0000256" key="3">
    <source>
        <dbReference type="HAMAP-Rule" id="MF_02225"/>
    </source>
</evidence>
<reference evidence="7 8" key="1">
    <citation type="submission" date="2017-10" db="EMBL/GenBank/DDBJ databases">
        <title>Sequencing the genomes of 1000 actinobacteria strains.</title>
        <authorList>
            <person name="Klenk H.-P."/>
        </authorList>
    </citation>
    <scope>NUCLEOTIDE SEQUENCE [LARGE SCALE GENOMIC DNA]</scope>
    <source>
        <strain evidence="7 8">DSM 21798</strain>
    </source>
</reference>
<dbReference type="SUPFAM" id="SSF102645">
    <property type="entry name" value="CoaB-like"/>
    <property type="match status" value="1"/>
</dbReference>
<evidence type="ECO:0000313" key="7">
    <source>
        <dbReference type="EMBL" id="PFG30408.1"/>
    </source>
</evidence>
<evidence type="ECO:0000256" key="4">
    <source>
        <dbReference type="RuleBase" id="RU364078"/>
    </source>
</evidence>
<comment type="function">
    <text evidence="4">Catalyzes two steps in the biosynthesis of coenzyme A. In the first step cysteine is conjugated to 4'-phosphopantothenate to form 4-phosphopantothenoylcysteine, in the latter compound is decarboxylated to form 4'-phosphopantotheine.</text>
</comment>
<dbReference type="EC" id="6.3.2.5" evidence="3"/>
<feature type="region of interest" description="Phosphopantothenate--cysteine ligase" evidence="3">
    <location>
        <begin position="183"/>
        <end position="396"/>
    </location>
</feature>
<dbReference type="GO" id="GO:0004632">
    <property type="term" value="F:phosphopantothenate--cysteine ligase activity"/>
    <property type="evidence" value="ECO:0007669"/>
    <property type="project" value="UniProtKB-UniRule"/>
</dbReference>
<dbReference type="Pfam" id="PF02441">
    <property type="entry name" value="Flavoprotein"/>
    <property type="match status" value="1"/>
</dbReference>
<keyword evidence="1 3" id="KW-0210">Decarboxylase</keyword>
<keyword evidence="2 3" id="KW-0456">Lyase</keyword>
<feature type="binding site" evidence="3">
    <location>
        <position position="271"/>
    </location>
    <ligand>
        <name>CTP</name>
        <dbReference type="ChEBI" id="CHEBI:37563"/>
    </ligand>
</feature>
<dbReference type="RefSeq" id="WP_098406872.1">
    <property type="nucleotide sequence ID" value="NZ_PDJE01000001.1"/>
</dbReference>
<feature type="binding site" evidence="3">
    <location>
        <position position="318"/>
    </location>
    <ligand>
        <name>CTP</name>
        <dbReference type="ChEBI" id="CHEBI:37563"/>
    </ligand>
</feature>
<sequence>MRIVVGVCGGIAAYKVVGVIRTLVLRGHDVHVIPTDSALKFIGAPTFEAISRNPIATDLFDGVAEVKHVSLGQSADVILVAPATANTIAKIANGLSDDLLTNSILASTAPLVVAPAMHTEMWQNPATQHNVATLVDRGAHIVWPESGQLTGSDVGVGRLAEPESIIAGVVAAAGSRDLAGTRVIITAGGTREPIDPVRFIGNRSSGKQGVALAEAARDRGADVVLIGANLEVAPPVGVDFVPVSTVAELRDGVVSRSPDADIVVMAAAVSDYRPVTVATTKMKKDAEGDSFSIELTANPDILAELGQRQHPRPVLVGFAAETEADAGELIARGAGKAERKNADLIAVNRVDEGRGFGAADNEVTIVDRYGEVHARAAGSKREVADAILAAARGVRA</sequence>
<keyword evidence="3 4" id="KW-0436">Ligase</keyword>
<comment type="catalytic activity">
    <reaction evidence="3 4">
        <text>(R)-4'-phosphopantothenate + L-cysteine + CTP = N-[(R)-4-phosphopantothenoyl]-L-cysteine + CMP + diphosphate + H(+)</text>
        <dbReference type="Rhea" id="RHEA:19397"/>
        <dbReference type="ChEBI" id="CHEBI:10986"/>
        <dbReference type="ChEBI" id="CHEBI:15378"/>
        <dbReference type="ChEBI" id="CHEBI:33019"/>
        <dbReference type="ChEBI" id="CHEBI:35235"/>
        <dbReference type="ChEBI" id="CHEBI:37563"/>
        <dbReference type="ChEBI" id="CHEBI:59458"/>
        <dbReference type="ChEBI" id="CHEBI:60377"/>
        <dbReference type="EC" id="6.3.2.5"/>
    </reaction>
</comment>
<keyword evidence="3" id="KW-0460">Magnesium</keyword>
<name>A0A2A9DUP9_9MICO</name>
<comment type="pathway">
    <text evidence="3 4">Cofactor biosynthesis; coenzyme A biosynthesis; CoA from (R)-pantothenate: step 3/5.</text>
</comment>
<feature type="binding site" evidence="3">
    <location>
        <begin position="299"/>
        <end position="302"/>
    </location>
    <ligand>
        <name>CTP</name>
        <dbReference type="ChEBI" id="CHEBI:37563"/>
    </ligand>
</feature>
<feature type="domain" description="Flavoprotein" evidence="5">
    <location>
        <begin position="1"/>
        <end position="170"/>
    </location>
</feature>
<feature type="binding site" evidence="3">
    <location>
        <position position="340"/>
    </location>
    <ligand>
        <name>CTP</name>
        <dbReference type="ChEBI" id="CHEBI:37563"/>
    </ligand>
</feature>
<dbReference type="InterPro" id="IPR005252">
    <property type="entry name" value="CoaBC"/>
</dbReference>
<evidence type="ECO:0000256" key="2">
    <source>
        <dbReference type="ARBA" id="ARBA00023239"/>
    </source>
</evidence>
<dbReference type="GO" id="GO:0015937">
    <property type="term" value="P:coenzyme A biosynthetic process"/>
    <property type="evidence" value="ECO:0007669"/>
    <property type="project" value="UniProtKB-UniRule"/>
</dbReference>
<dbReference type="InterPro" id="IPR035929">
    <property type="entry name" value="CoaB-like_sf"/>
</dbReference>
<comment type="caution">
    <text evidence="7">The sequence shown here is derived from an EMBL/GenBank/DDBJ whole genome shotgun (WGS) entry which is preliminary data.</text>
</comment>
<accession>A0A2A9DUP9</accession>
<dbReference type="PANTHER" id="PTHR14359">
    <property type="entry name" value="HOMO-OLIGOMERIC FLAVIN CONTAINING CYS DECARBOXYLASE FAMILY"/>
    <property type="match status" value="1"/>
</dbReference>
<dbReference type="UniPathway" id="UPA00241">
    <property type="reaction ID" value="UER00353"/>
</dbReference>
<organism evidence="7 8">
    <name type="scientific">Paramicrobacterium agarici</name>
    <dbReference type="NCBI Taxonomy" id="630514"/>
    <lineage>
        <taxon>Bacteria</taxon>
        <taxon>Bacillati</taxon>
        <taxon>Actinomycetota</taxon>
        <taxon>Actinomycetes</taxon>
        <taxon>Micrococcales</taxon>
        <taxon>Microbacteriaceae</taxon>
        <taxon>Paramicrobacterium</taxon>
    </lineage>
</organism>
<feature type="binding site" evidence="3">
    <location>
        <position position="336"/>
    </location>
    <ligand>
        <name>CTP</name>
        <dbReference type="ChEBI" id="CHEBI:37563"/>
    </ligand>
</feature>
<keyword evidence="3 4" id="KW-0285">Flavoprotein</keyword>
<dbReference type="GO" id="GO:0015941">
    <property type="term" value="P:pantothenate catabolic process"/>
    <property type="evidence" value="ECO:0007669"/>
    <property type="project" value="InterPro"/>
</dbReference>
<comment type="cofactor">
    <cofactor evidence="3">
        <name>Mg(2+)</name>
        <dbReference type="ChEBI" id="CHEBI:18420"/>
    </cofactor>
</comment>
<keyword evidence="3 4" id="KW-0288">FMN</keyword>
<comment type="catalytic activity">
    <reaction evidence="3 4">
        <text>N-[(R)-4-phosphopantothenoyl]-L-cysteine + H(+) = (R)-4'-phosphopantetheine + CO2</text>
        <dbReference type="Rhea" id="RHEA:16793"/>
        <dbReference type="ChEBI" id="CHEBI:15378"/>
        <dbReference type="ChEBI" id="CHEBI:16526"/>
        <dbReference type="ChEBI" id="CHEBI:59458"/>
        <dbReference type="ChEBI" id="CHEBI:61723"/>
        <dbReference type="EC" id="4.1.1.36"/>
    </reaction>
</comment>
<comment type="pathway">
    <text evidence="3 4">Cofactor biosynthesis; coenzyme A biosynthesis; CoA from (R)-pantothenate: step 2/5.</text>
</comment>
<feature type="binding site" evidence="3">
    <location>
        <position position="281"/>
    </location>
    <ligand>
        <name>CTP</name>
        <dbReference type="ChEBI" id="CHEBI:37563"/>
    </ligand>
</feature>
<keyword evidence="3" id="KW-0511">Multifunctional enzyme</keyword>
<evidence type="ECO:0000259" key="6">
    <source>
        <dbReference type="Pfam" id="PF04127"/>
    </source>
</evidence>
<evidence type="ECO:0000259" key="5">
    <source>
        <dbReference type="Pfam" id="PF02441"/>
    </source>
</evidence>
<dbReference type="GO" id="GO:0010181">
    <property type="term" value="F:FMN binding"/>
    <property type="evidence" value="ECO:0007669"/>
    <property type="project" value="UniProtKB-UniRule"/>
</dbReference>
<comment type="similarity">
    <text evidence="3 4">In the N-terminal section; belongs to the HFCD (homo-oligomeric flavin containing Cys decarboxylase) superfamily.</text>
</comment>
<comment type="caution">
    <text evidence="3">Lacks conserved residue(s) required for the propagation of feature annotation.</text>
</comment>
<evidence type="ECO:0000256" key="1">
    <source>
        <dbReference type="ARBA" id="ARBA00022793"/>
    </source>
</evidence>
<dbReference type="Proteomes" id="UP000221369">
    <property type="component" value="Unassembled WGS sequence"/>
</dbReference>
<dbReference type="GO" id="GO:0004633">
    <property type="term" value="F:phosphopantothenoylcysteine decarboxylase activity"/>
    <property type="evidence" value="ECO:0007669"/>
    <property type="project" value="UniProtKB-UniRule"/>
</dbReference>